<accession>A0AAD8NVE3</accession>
<name>A0AAD8NVE3_TARER</name>
<protein>
    <submittedName>
        <fullName evidence="1">Uncharacterized protein</fullName>
    </submittedName>
</protein>
<gene>
    <name evidence="1" type="ORF">QVD17_11922</name>
</gene>
<dbReference type="AlphaFoldDB" id="A0AAD8NVE3"/>
<evidence type="ECO:0000313" key="1">
    <source>
        <dbReference type="EMBL" id="KAK1429705.1"/>
    </source>
</evidence>
<dbReference type="Proteomes" id="UP001229421">
    <property type="component" value="Unassembled WGS sequence"/>
</dbReference>
<evidence type="ECO:0000313" key="2">
    <source>
        <dbReference type="Proteomes" id="UP001229421"/>
    </source>
</evidence>
<organism evidence="1 2">
    <name type="scientific">Tagetes erecta</name>
    <name type="common">African marigold</name>
    <dbReference type="NCBI Taxonomy" id="13708"/>
    <lineage>
        <taxon>Eukaryota</taxon>
        <taxon>Viridiplantae</taxon>
        <taxon>Streptophyta</taxon>
        <taxon>Embryophyta</taxon>
        <taxon>Tracheophyta</taxon>
        <taxon>Spermatophyta</taxon>
        <taxon>Magnoliopsida</taxon>
        <taxon>eudicotyledons</taxon>
        <taxon>Gunneridae</taxon>
        <taxon>Pentapetalae</taxon>
        <taxon>asterids</taxon>
        <taxon>campanulids</taxon>
        <taxon>Asterales</taxon>
        <taxon>Asteraceae</taxon>
        <taxon>Asteroideae</taxon>
        <taxon>Heliantheae alliance</taxon>
        <taxon>Tageteae</taxon>
        <taxon>Tagetes</taxon>
    </lineage>
</organism>
<proteinExistence type="predicted"/>
<reference evidence="1" key="1">
    <citation type="journal article" date="2023" name="bioRxiv">
        <title>Improved chromosome-level genome assembly for marigold (Tagetes erecta).</title>
        <authorList>
            <person name="Jiang F."/>
            <person name="Yuan L."/>
            <person name="Wang S."/>
            <person name="Wang H."/>
            <person name="Xu D."/>
            <person name="Wang A."/>
            <person name="Fan W."/>
        </authorList>
    </citation>
    <scope>NUCLEOTIDE SEQUENCE</scope>
    <source>
        <strain evidence="1">WSJ</strain>
        <tissue evidence="1">Leaf</tissue>
    </source>
</reference>
<keyword evidence="2" id="KW-1185">Reference proteome</keyword>
<sequence>MFEDCSCFVLKYLAFTRFFLLVLIKEDHDLGGKVLQCGVPLRRNTGWGWGRLPDESNTQVIKIQLNNSLIRV</sequence>
<dbReference type="EMBL" id="JAUHHV010000003">
    <property type="protein sequence ID" value="KAK1429705.1"/>
    <property type="molecule type" value="Genomic_DNA"/>
</dbReference>
<comment type="caution">
    <text evidence="1">The sequence shown here is derived from an EMBL/GenBank/DDBJ whole genome shotgun (WGS) entry which is preliminary data.</text>
</comment>